<dbReference type="GO" id="GO:0009307">
    <property type="term" value="P:DNA restriction-modification system"/>
    <property type="evidence" value="ECO:0007669"/>
    <property type="project" value="UniProtKB-KW"/>
</dbReference>
<sequence>MSELRFIDICAGAGGLSLGLEQAGFEPVLLLDMKRVACETLRMNRPDWQALETDLWEFSPSQHPEIHDVDLLAAGLPRVKSSATVARVDTEGELRLLKATLYLAHAVRPRALVIENVSELVLSSNFEPIRQFVREELEHLGYRFRWFVLNAVDFGVPQIRKHGVLAAFQAPYFDGFRPPEPTVREYLSVGRALRESMSLRGWRDADRWASQAVRPAPTLVGGSERRGGADLGPTGTRNAWARMGVDGGTVADTVPGPDFVWAPGKGRDGMVRLTTDQTALLQGFPADWRFAGKKTARYRQVGHATPPPVGRELGRAVKSALSTSEPPVDGYTATP</sequence>
<evidence type="ECO:0000313" key="8">
    <source>
        <dbReference type="EMBL" id="NGO68653.1"/>
    </source>
</evidence>
<comment type="caution">
    <text evidence="6">Lacks conserved residue(s) required for the propagation of feature annotation.</text>
</comment>
<keyword evidence="5" id="KW-0680">Restriction system</keyword>
<dbReference type="AlphaFoldDB" id="A0A6G4WUH6"/>
<evidence type="ECO:0000256" key="4">
    <source>
        <dbReference type="ARBA" id="ARBA00022691"/>
    </source>
</evidence>
<evidence type="ECO:0000256" key="2">
    <source>
        <dbReference type="ARBA" id="ARBA00022603"/>
    </source>
</evidence>
<proteinExistence type="inferred from homology"/>
<dbReference type="SUPFAM" id="SSF53335">
    <property type="entry name" value="S-adenosyl-L-methionine-dependent methyltransferases"/>
    <property type="match status" value="1"/>
</dbReference>
<dbReference type="GO" id="GO:0003677">
    <property type="term" value="F:DNA binding"/>
    <property type="evidence" value="ECO:0007669"/>
    <property type="project" value="TreeGrafter"/>
</dbReference>
<accession>A0A6G4WUH6</accession>
<dbReference type="EMBL" id="JAAKZZ010000069">
    <property type="protein sequence ID" value="NGO68653.1"/>
    <property type="molecule type" value="Genomic_DNA"/>
</dbReference>
<gene>
    <name evidence="8" type="ORF">G5C65_09855</name>
</gene>
<keyword evidence="3 6" id="KW-0808">Transferase</keyword>
<dbReference type="Gene3D" id="3.90.120.10">
    <property type="entry name" value="DNA Methylase, subunit A, domain 2"/>
    <property type="match status" value="1"/>
</dbReference>
<keyword evidence="4 6" id="KW-0949">S-adenosyl-L-methionine</keyword>
<reference evidence="8 9" key="1">
    <citation type="submission" date="2020-02" db="EMBL/GenBank/DDBJ databases">
        <title>Whole-genome analyses of novel actinobacteria.</title>
        <authorList>
            <person name="Sahin N."/>
            <person name="Tatar D."/>
        </authorList>
    </citation>
    <scope>NUCLEOTIDE SEQUENCE [LARGE SCALE GENOMIC DNA]</scope>
    <source>
        <strain evidence="8 9">SB3404</strain>
    </source>
</reference>
<dbReference type="PRINTS" id="PR00105">
    <property type="entry name" value="C5METTRFRASE"/>
</dbReference>
<evidence type="ECO:0000313" key="9">
    <source>
        <dbReference type="Proteomes" id="UP000477722"/>
    </source>
</evidence>
<dbReference type="EC" id="2.1.1.37" evidence="1"/>
<dbReference type="InterPro" id="IPR029063">
    <property type="entry name" value="SAM-dependent_MTases_sf"/>
</dbReference>
<dbReference type="PANTHER" id="PTHR10629">
    <property type="entry name" value="CYTOSINE-SPECIFIC METHYLTRANSFERASE"/>
    <property type="match status" value="1"/>
</dbReference>
<dbReference type="Pfam" id="PF00145">
    <property type="entry name" value="DNA_methylase"/>
    <property type="match status" value="1"/>
</dbReference>
<dbReference type="GO" id="GO:0044027">
    <property type="term" value="P:negative regulation of gene expression via chromosomal CpG island methylation"/>
    <property type="evidence" value="ECO:0007669"/>
    <property type="project" value="TreeGrafter"/>
</dbReference>
<dbReference type="InterPro" id="IPR050390">
    <property type="entry name" value="C5-Methyltransferase"/>
</dbReference>
<dbReference type="RefSeq" id="WP_165298354.1">
    <property type="nucleotide sequence ID" value="NZ_JAAKZZ010000069.1"/>
</dbReference>
<dbReference type="Gene3D" id="3.40.50.150">
    <property type="entry name" value="Vaccinia Virus protein VP39"/>
    <property type="match status" value="1"/>
</dbReference>
<protein>
    <recommendedName>
        <fullName evidence="1">DNA (cytosine-5-)-methyltransferase</fullName>
        <ecNumber evidence="1">2.1.1.37</ecNumber>
    </recommendedName>
</protein>
<dbReference type="PANTHER" id="PTHR10629:SF52">
    <property type="entry name" value="DNA (CYTOSINE-5)-METHYLTRANSFERASE 1"/>
    <property type="match status" value="1"/>
</dbReference>
<feature type="region of interest" description="Disordered" evidence="7">
    <location>
        <begin position="218"/>
        <end position="238"/>
    </location>
</feature>
<dbReference type="InterPro" id="IPR001525">
    <property type="entry name" value="C5_MeTfrase"/>
</dbReference>
<evidence type="ECO:0000256" key="5">
    <source>
        <dbReference type="ARBA" id="ARBA00022747"/>
    </source>
</evidence>
<name>A0A6G4WUH6_9ACTN</name>
<evidence type="ECO:0000256" key="3">
    <source>
        <dbReference type="ARBA" id="ARBA00022679"/>
    </source>
</evidence>
<comment type="caution">
    <text evidence="8">The sequence shown here is derived from an EMBL/GenBank/DDBJ whole genome shotgun (WGS) entry which is preliminary data.</text>
</comment>
<dbReference type="PROSITE" id="PS51679">
    <property type="entry name" value="SAM_MT_C5"/>
    <property type="match status" value="1"/>
</dbReference>
<dbReference type="Proteomes" id="UP000477722">
    <property type="component" value="Unassembled WGS sequence"/>
</dbReference>
<feature type="region of interest" description="Disordered" evidence="7">
    <location>
        <begin position="302"/>
        <end position="335"/>
    </location>
</feature>
<keyword evidence="9" id="KW-1185">Reference proteome</keyword>
<comment type="similarity">
    <text evidence="6">Belongs to the class I-like SAM-binding methyltransferase superfamily. C5-methyltransferase family.</text>
</comment>
<dbReference type="GO" id="GO:0003886">
    <property type="term" value="F:DNA (cytosine-5-)-methyltransferase activity"/>
    <property type="evidence" value="ECO:0007669"/>
    <property type="project" value="UniProtKB-EC"/>
</dbReference>
<evidence type="ECO:0000256" key="7">
    <source>
        <dbReference type="SAM" id="MobiDB-lite"/>
    </source>
</evidence>
<keyword evidence="2 6" id="KW-0489">Methyltransferase</keyword>
<dbReference type="GO" id="GO:0032259">
    <property type="term" value="P:methylation"/>
    <property type="evidence" value="ECO:0007669"/>
    <property type="project" value="UniProtKB-KW"/>
</dbReference>
<evidence type="ECO:0000256" key="6">
    <source>
        <dbReference type="PROSITE-ProRule" id="PRU01016"/>
    </source>
</evidence>
<evidence type="ECO:0000256" key="1">
    <source>
        <dbReference type="ARBA" id="ARBA00011975"/>
    </source>
</evidence>
<organism evidence="8 9">
    <name type="scientific">Streptomyces boncukensis</name>
    <dbReference type="NCBI Taxonomy" id="2711219"/>
    <lineage>
        <taxon>Bacteria</taxon>
        <taxon>Bacillati</taxon>
        <taxon>Actinomycetota</taxon>
        <taxon>Actinomycetes</taxon>
        <taxon>Kitasatosporales</taxon>
        <taxon>Streptomycetaceae</taxon>
        <taxon>Streptomyces</taxon>
    </lineage>
</organism>